<evidence type="ECO:0000256" key="1">
    <source>
        <dbReference type="ARBA" id="ARBA00004328"/>
    </source>
</evidence>
<organism evidence="4 5">
    <name type="scientific">Corynebacterium phage PotatoChip</name>
    <dbReference type="NCBI Taxonomy" id="2047870"/>
    <lineage>
        <taxon>Viruses</taxon>
        <taxon>Duplodnaviria</taxon>
        <taxon>Heunggongvirae</taxon>
        <taxon>Uroviricota</taxon>
        <taxon>Caudoviricetes</taxon>
        <taxon>Zierdtviridae</taxon>
        <taxon>Toshachvirinae</taxon>
        <taxon>Ceetrepovirus</taxon>
        <taxon>Ceetrepovirus zion</taxon>
        <taxon>Corynebacterium virus Zion</taxon>
    </lineage>
</organism>
<dbReference type="EMBL" id="MG198778">
    <property type="protein sequence ID" value="ATW58647.1"/>
    <property type="molecule type" value="Genomic_DNA"/>
</dbReference>
<name>A0A2H4P8U1_9CAUD</name>
<proteinExistence type="predicted"/>
<evidence type="ECO:0000313" key="4">
    <source>
        <dbReference type="EMBL" id="ATW58647.1"/>
    </source>
</evidence>
<accession>A0A2H4P8U1</accession>
<comment type="subcellular location">
    <subcellularLocation>
        <location evidence="1">Virion</location>
    </subcellularLocation>
</comment>
<keyword evidence="2" id="KW-0946">Virion</keyword>
<dbReference type="GO" id="GO:0044423">
    <property type="term" value="C:virion component"/>
    <property type="evidence" value="ECO:0007669"/>
    <property type="project" value="UniProtKB-KW"/>
</dbReference>
<evidence type="ECO:0000256" key="2">
    <source>
        <dbReference type="ARBA" id="ARBA00022844"/>
    </source>
</evidence>
<dbReference type="InterPro" id="IPR024535">
    <property type="entry name" value="RHGA/B-epi-like_pectate_lyase"/>
</dbReference>
<dbReference type="InterPro" id="IPR006626">
    <property type="entry name" value="PbH1"/>
</dbReference>
<protein>
    <recommendedName>
        <fullName evidence="3">Rhamnogalacturonase A/B/Epimerase-like pectate lyase domain-containing protein</fullName>
    </recommendedName>
</protein>
<dbReference type="Gene3D" id="2.160.20.10">
    <property type="entry name" value="Single-stranded right-handed beta-helix, Pectin lyase-like"/>
    <property type="match status" value="1"/>
</dbReference>
<feature type="domain" description="Rhamnogalacturonase A/B/Epimerase-like pectate lyase" evidence="3">
    <location>
        <begin position="236"/>
        <end position="460"/>
    </location>
</feature>
<sequence length="624" mass="64058">MAIAIVEELWTRIRSAIDDKIIAAQDAVDRAATSATNAKTSETAAAQSASEAEAALSTKADLIHTHTVAQVNGLQSALDGKASLVGGLIPTSQLPAVALTKPQVVSDRAGMLALTAQEGDVAVITAGADKGTYMLGPGASTNFASWVALATPTDAVTSVNGQTGVVNLSASNVGAAPSSHTHTSGQVSDATFNPTAYTIIKRDASGRAQVAAPYSAGDIATKGYVDQEVGKKAAGVSVKEHGAVGNGTTNDTAAIKAAVAALGAGGTLIIPEGRYLVTETITVSQDEARIVGSGTLAAGTSQMTVVALSGANIDATINVDGCNLAGTGVSVTGPGTVVRESYIRNILATSLFSTGISVVNGGRGATIAGNTIRNISSAGDNTVMGDASGASRGIYAYSDVPATEPLRIYDNLIDGVTGEEGDGIQIINYDGVDNNLFLKAAAKVTRNTVRNCSRRGIKIQASDVLVSGNEIFWDKPTAPTNPSYAINVINSDDVHVEGNRITKWFDQNGIQVSGPSARLSKGIRITDNDVTLPEGVNLCIYVNYLEQPTIERNTTRGGSGVIVSRSNDAVVSGNTSMGGAASTYAVWAYSNSNNTAILSNVNLNKGRTTPFRNQSVSGTTLYNW</sequence>
<dbReference type="InterPro" id="IPR012334">
    <property type="entry name" value="Pectin_lyas_fold"/>
</dbReference>
<dbReference type="Pfam" id="PF12708">
    <property type="entry name" value="Pect-lyase_RHGA_epim"/>
    <property type="match status" value="1"/>
</dbReference>
<dbReference type="GO" id="GO:0019058">
    <property type="term" value="P:viral life cycle"/>
    <property type="evidence" value="ECO:0007669"/>
    <property type="project" value="UniProtKB-ARBA"/>
</dbReference>
<dbReference type="Proteomes" id="UP000241102">
    <property type="component" value="Segment"/>
</dbReference>
<evidence type="ECO:0000259" key="3">
    <source>
        <dbReference type="Pfam" id="PF12708"/>
    </source>
</evidence>
<dbReference type="GO" id="GO:0051701">
    <property type="term" value="P:biological process involved in interaction with host"/>
    <property type="evidence" value="ECO:0007669"/>
    <property type="project" value="UniProtKB-ARBA"/>
</dbReference>
<evidence type="ECO:0000313" key="5">
    <source>
        <dbReference type="Proteomes" id="UP000241102"/>
    </source>
</evidence>
<reference evidence="4 5" key="1">
    <citation type="submission" date="2017-10" db="EMBL/GenBank/DDBJ databases">
        <authorList>
            <person name="Monti D.L."/>
            <person name="McPhail C.W."/>
            <person name="Foksinska A.M."/>
            <person name="Opsteen S.A."/>
            <person name="Casey K.N."/>
            <person name="Ali S.Y."/>
            <person name="Nguyen D.C."/>
            <person name="Vale K."/>
            <person name="Baghaei N."/>
            <person name="Pratt M.C."/>
            <person name="Page E.F."/>
            <person name="Gosain A.J."/>
            <person name="Castillo S.J."/>
            <person name="Mallepalli N.R."/>
            <person name="Thompson A.L."/>
            <person name="Presedo N.A."/>
            <person name="Murrell A.C."/>
            <person name="Sahawneh K.J."/>
            <person name="Saleeby D.P."/>
            <person name="Stoner T.H."/>
            <person name="Garlena R.A."/>
            <person name="Russell D.A."/>
            <person name="Pope W.H."/>
            <person name="Jacobs-Sera D."/>
            <person name="Hatfull G.F."/>
        </authorList>
    </citation>
    <scope>NUCLEOTIDE SEQUENCE [LARGE SCALE GENOMIC DNA]</scope>
</reference>
<dbReference type="InterPro" id="IPR011050">
    <property type="entry name" value="Pectin_lyase_fold/virulence"/>
</dbReference>
<gene>
    <name evidence="4" type="ORF">SEA_POTATOCHIP_29</name>
</gene>
<dbReference type="SMART" id="SM00710">
    <property type="entry name" value="PbH1"/>
    <property type="match status" value="8"/>
</dbReference>
<dbReference type="SUPFAM" id="SSF51126">
    <property type="entry name" value="Pectin lyase-like"/>
    <property type="match status" value="2"/>
</dbReference>